<sequence length="49" mass="5867">MLDKFGWLFSFSLGITIFFGIVVIILAICWWKIFKLTIRHFNLEDKDDD</sequence>
<keyword evidence="4" id="KW-1185">Reference proteome</keyword>
<keyword evidence="1" id="KW-0812">Transmembrane</keyword>
<dbReference type="Proteomes" id="UP000295257">
    <property type="component" value="Unassembled WGS sequence"/>
</dbReference>
<evidence type="ECO:0000313" key="2">
    <source>
        <dbReference type="EMBL" id="HJF86196.1"/>
    </source>
</evidence>
<keyword evidence="1" id="KW-1133">Transmembrane helix</keyword>
<gene>
    <name evidence="3" type="ORF">C5L30_001892</name>
    <name evidence="2" type="ORF">K8V88_02055</name>
</gene>
<dbReference type="EMBL" id="PUFN01000029">
    <property type="protein sequence ID" value="TDG69759.1"/>
    <property type="molecule type" value="Genomic_DNA"/>
</dbReference>
<dbReference type="Proteomes" id="UP000747013">
    <property type="component" value="Unassembled WGS sequence"/>
</dbReference>
<comment type="caution">
    <text evidence="3">The sequence shown here is derived from an EMBL/GenBank/DDBJ whole genome shotgun (WGS) entry which is preliminary data.</text>
</comment>
<proteinExistence type="predicted"/>
<dbReference type="RefSeq" id="WP_010018926.1">
    <property type="nucleotide sequence ID" value="NZ_BHYW01000006.1"/>
</dbReference>
<dbReference type="AlphaFoldDB" id="A0A4R5NBE7"/>
<reference evidence="2" key="3">
    <citation type="journal article" date="2021" name="PeerJ">
        <title>Extensive microbial diversity within the chicken gut microbiome revealed by metagenomics and culture.</title>
        <authorList>
            <person name="Gilroy R."/>
            <person name="Ravi A."/>
            <person name="Getino M."/>
            <person name="Pursley I."/>
            <person name="Horton D.L."/>
            <person name="Alikhan N.F."/>
            <person name="Baker D."/>
            <person name="Gharbi K."/>
            <person name="Hall N."/>
            <person name="Watson M."/>
            <person name="Adriaenssens E.M."/>
            <person name="Foster-Nyarko E."/>
            <person name="Jarju S."/>
            <person name="Secka A."/>
            <person name="Antonio M."/>
            <person name="Oren A."/>
            <person name="Chaudhuri R.R."/>
            <person name="La Ragione R."/>
            <person name="Hildebrand F."/>
            <person name="Pallen M.J."/>
        </authorList>
    </citation>
    <scope>NUCLEOTIDE SEQUENCE</scope>
    <source>
        <strain evidence="2">7886</strain>
    </source>
</reference>
<keyword evidence="1" id="KW-0472">Membrane</keyword>
<reference evidence="3" key="2">
    <citation type="submission" date="2019-02" db="EMBL/GenBank/DDBJ databases">
        <authorList>
            <person name="Buron G."/>
            <person name="Chaylann A."/>
            <person name="Dolejs I."/>
            <person name="Forster J."/>
            <person name="Miks M.H."/>
        </authorList>
    </citation>
    <scope>NUCLEOTIDE SEQUENCE</scope>
    <source>
        <strain evidence="3">ATCC 29644</strain>
    </source>
</reference>
<dbReference type="EMBL" id="DYWC01000048">
    <property type="protein sequence ID" value="HJF86196.1"/>
    <property type="molecule type" value="Genomic_DNA"/>
</dbReference>
<evidence type="ECO:0000256" key="1">
    <source>
        <dbReference type="SAM" id="Phobius"/>
    </source>
</evidence>
<organism evidence="3 4">
    <name type="scientific">Companilactobacillus farciminis</name>
    <dbReference type="NCBI Taxonomy" id="1612"/>
    <lineage>
        <taxon>Bacteria</taxon>
        <taxon>Bacillati</taxon>
        <taxon>Bacillota</taxon>
        <taxon>Bacilli</taxon>
        <taxon>Lactobacillales</taxon>
        <taxon>Lactobacillaceae</taxon>
        <taxon>Companilactobacillus</taxon>
    </lineage>
</organism>
<accession>A0A4R5NBE7</accession>
<feature type="transmembrane region" description="Helical" evidence="1">
    <location>
        <begin position="6"/>
        <end position="31"/>
    </location>
</feature>
<reference evidence="3 4" key="1">
    <citation type="journal article" date="2019" name="Appl. Microbiol. Biotechnol.">
        <title>Uncovering carbohydrate metabolism through a genotype-phenotype association study of 56 lactic acid bacteria genomes.</title>
        <authorList>
            <person name="Buron-Moles G."/>
            <person name="Chailyan A."/>
            <person name="Dolejs I."/>
            <person name="Forster J."/>
            <person name="Miks M.H."/>
        </authorList>
    </citation>
    <scope>NUCLEOTIDE SEQUENCE [LARGE SCALE GENOMIC DNA]</scope>
    <source>
        <strain evidence="3 4">ATCC 29644</strain>
    </source>
</reference>
<protein>
    <submittedName>
        <fullName evidence="3">Uncharacterized protein</fullName>
    </submittedName>
</protein>
<evidence type="ECO:0000313" key="3">
    <source>
        <dbReference type="EMBL" id="TDG69759.1"/>
    </source>
</evidence>
<reference evidence="2" key="4">
    <citation type="submission" date="2021-09" db="EMBL/GenBank/DDBJ databases">
        <authorList>
            <person name="Gilroy R."/>
        </authorList>
    </citation>
    <scope>NUCLEOTIDE SEQUENCE</scope>
    <source>
        <strain evidence="2">7886</strain>
    </source>
</reference>
<name>A0A4R5NBE7_9LACO</name>
<evidence type="ECO:0000313" key="4">
    <source>
        <dbReference type="Proteomes" id="UP000295257"/>
    </source>
</evidence>